<accession>A0ABR0P039</accession>
<organism evidence="2 3">
    <name type="scientific">Gossypium arboreum</name>
    <name type="common">Tree cotton</name>
    <name type="synonym">Gossypium nanking</name>
    <dbReference type="NCBI Taxonomy" id="29729"/>
    <lineage>
        <taxon>Eukaryota</taxon>
        <taxon>Viridiplantae</taxon>
        <taxon>Streptophyta</taxon>
        <taxon>Embryophyta</taxon>
        <taxon>Tracheophyta</taxon>
        <taxon>Spermatophyta</taxon>
        <taxon>Magnoliopsida</taxon>
        <taxon>eudicotyledons</taxon>
        <taxon>Gunneridae</taxon>
        <taxon>Pentapetalae</taxon>
        <taxon>rosids</taxon>
        <taxon>malvids</taxon>
        <taxon>Malvales</taxon>
        <taxon>Malvaceae</taxon>
        <taxon>Malvoideae</taxon>
        <taxon>Gossypium</taxon>
    </lineage>
</organism>
<evidence type="ECO:0000313" key="3">
    <source>
        <dbReference type="Proteomes" id="UP001358586"/>
    </source>
</evidence>
<reference evidence="2 3" key="1">
    <citation type="submission" date="2023-03" db="EMBL/GenBank/DDBJ databases">
        <title>WGS of Gossypium arboreum.</title>
        <authorList>
            <person name="Yu D."/>
        </authorList>
    </citation>
    <scope>NUCLEOTIDE SEQUENCE [LARGE SCALE GENOMIC DNA]</scope>
    <source>
        <tissue evidence="2">Leaf</tissue>
    </source>
</reference>
<feature type="region of interest" description="Disordered" evidence="1">
    <location>
        <begin position="1"/>
        <end position="31"/>
    </location>
</feature>
<evidence type="ECO:0000313" key="2">
    <source>
        <dbReference type="EMBL" id="KAK5811965.1"/>
    </source>
</evidence>
<keyword evidence="3" id="KW-1185">Reference proteome</keyword>
<feature type="region of interest" description="Disordered" evidence="1">
    <location>
        <begin position="48"/>
        <end position="71"/>
    </location>
</feature>
<sequence length="71" mass="7841">MSDLIDTGDQDDCNELHNSIKNQHDQKTPNLTVNPLMDELLVDDLGAGLSTREQKNDDDPFADVSFHTGEG</sequence>
<dbReference type="Proteomes" id="UP001358586">
    <property type="component" value="Chromosome 8"/>
</dbReference>
<protein>
    <submittedName>
        <fullName evidence="2">Uncharacterized protein</fullName>
    </submittedName>
</protein>
<feature type="compositionally biased region" description="Acidic residues" evidence="1">
    <location>
        <begin position="1"/>
        <end position="13"/>
    </location>
</feature>
<dbReference type="EMBL" id="JARKNE010000008">
    <property type="protein sequence ID" value="KAK5811965.1"/>
    <property type="molecule type" value="Genomic_DNA"/>
</dbReference>
<evidence type="ECO:0000256" key="1">
    <source>
        <dbReference type="SAM" id="MobiDB-lite"/>
    </source>
</evidence>
<gene>
    <name evidence="2" type="ORF">PVK06_027357</name>
</gene>
<name>A0ABR0P039_GOSAR</name>
<comment type="caution">
    <text evidence="2">The sequence shown here is derived from an EMBL/GenBank/DDBJ whole genome shotgun (WGS) entry which is preliminary data.</text>
</comment>
<proteinExistence type="predicted"/>